<name>B8B9T2_ORYSI</name>
<sequence>MELGAWELDSMAPGRPLCLCVSYLEIGIGRGEEQSCENLFQDGTGGFRLDELDSLSKIRRLLLIKLEKASPPASPVLCNKRHLKELGLTCTMGEEADCRTSYEDSEVKNIEEIYNKLCPSRNLQYIFIDGFPGDAFPKWLSSEPQDTLPNLAHLHFNH</sequence>
<dbReference type="AlphaFoldDB" id="B8B9T2"/>
<keyword evidence="3" id="KW-1185">Reference proteome</keyword>
<proteinExistence type="predicted"/>
<gene>
    <name evidence="2" type="ORF">OsI_28826</name>
</gene>
<evidence type="ECO:0000313" key="3">
    <source>
        <dbReference type="Proteomes" id="UP000007015"/>
    </source>
</evidence>
<dbReference type="EMBL" id="CM000133">
    <property type="protein sequence ID" value="EEC83390.1"/>
    <property type="molecule type" value="Genomic_DNA"/>
</dbReference>
<evidence type="ECO:0000259" key="1">
    <source>
        <dbReference type="Pfam" id="PF25019"/>
    </source>
</evidence>
<dbReference type="Pfam" id="PF25019">
    <property type="entry name" value="LRR_R13L1-DRL21"/>
    <property type="match status" value="1"/>
</dbReference>
<evidence type="ECO:0000313" key="2">
    <source>
        <dbReference type="EMBL" id="EEC83390.1"/>
    </source>
</evidence>
<organism evidence="2 3">
    <name type="scientific">Oryza sativa subsp. indica</name>
    <name type="common">Rice</name>
    <dbReference type="NCBI Taxonomy" id="39946"/>
    <lineage>
        <taxon>Eukaryota</taxon>
        <taxon>Viridiplantae</taxon>
        <taxon>Streptophyta</taxon>
        <taxon>Embryophyta</taxon>
        <taxon>Tracheophyta</taxon>
        <taxon>Spermatophyta</taxon>
        <taxon>Magnoliopsida</taxon>
        <taxon>Liliopsida</taxon>
        <taxon>Poales</taxon>
        <taxon>Poaceae</taxon>
        <taxon>BOP clade</taxon>
        <taxon>Oryzoideae</taxon>
        <taxon>Oryzeae</taxon>
        <taxon>Oryzinae</taxon>
        <taxon>Oryza</taxon>
        <taxon>Oryza sativa</taxon>
    </lineage>
</organism>
<dbReference type="STRING" id="39946.B8B9T2"/>
<dbReference type="Gramene" id="BGIOSGA027168-TA">
    <property type="protein sequence ID" value="BGIOSGA027168-PA"/>
    <property type="gene ID" value="BGIOSGA027168"/>
</dbReference>
<feature type="domain" description="R13L1/DRL21-like LRR repeat region" evidence="1">
    <location>
        <begin position="49"/>
        <end position="157"/>
    </location>
</feature>
<accession>B8B9T2</accession>
<protein>
    <recommendedName>
        <fullName evidence="1">R13L1/DRL21-like LRR repeat region domain-containing protein</fullName>
    </recommendedName>
</protein>
<dbReference type="InterPro" id="IPR056789">
    <property type="entry name" value="LRR_R13L1-DRL21"/>
</dbReference>
<dbReference type="HOGENOM" id="CLU_1672190_0_0_1"/>
<reference evidence="2 3" key="1">
    <citation type="journal article" date="2005" name="PLoS Biol.">
        <title>The genomes of Oryza sativa: a history of duplications.</title>
        <authorList>
            <person name="Yu J."/>
            <person name="Wang J."/>
            <person name="Lin W."/>
            <person name="Li S."/>
            <person name="Li H."/>
            <person name="Zhou J."/>
            <person name="Ni P."/>
            <person name="Dong W."/>
            <person name="Hu S."/>
            <person name="Zeng C."/>
            <person name="Zhang J."/>
            <person name="Zhang Y."/>
            <person name="Li R."/>
            <person name="Xu Z."/>
            <person name="Li S."/>
            <person name="Li X."/>
            <person name="Zheng H."/>
            <person name="Cong L."/>
            <person name="Lin L."/>
            <person name="Yin J."/>
            <person name="Geng J."/>
            <person name="Li G."/>
            <person name="Shi J."/>
            <person name="Liu J."/>
            <person name="Lv H."/>
            <person name="Li J."/>
            <person name="Wang J."/>
            <person name="Deng Y."/>
            <person name="Ran L."/>
            <person name="Shi X."/>
            <person name="Wang X."/>
            <person name="Wu Q."/>
            <person name="Li C."/>
            <person name="Ren X."/>
            <person name="Wang J."/>
            <person name="Wang X."/>
            <person name="Li D."/>
            <person name="Liu D."/>
            <person name="Zhang X."/>
            <person name="Ji Z."/>
            <person name="Zhao W."/>
            <person name="Sun Y."/>
            <person name="Zhang Z."/>
            <person name="Bao J."/>
            <person name="Han Y."/>
            <person name="Dong L."/>
            <person name="Ji J."/>
            <person name="Chen P."/>
            <person name="Wu S."/>
            <person name="Liu J."/>
            <person name="Xiao Y."/>
            <person name="Bu D."/>
            <person name="Tan J."/>
            <person name="Yang L."/>
            <person name="Ye C."/>
            <person name="Zhang J."/>
            <person name="Xu J."/>
            <person name="Zhou Y."/>
            <person name="Yu Y."/>
            <person name="Zhang B."/>
            <person name="Zhuang S."/>
            <person name="Wei H."/>
            <person name="Liu B."/>
            <person name="Lei M."/>
            <person name="Yu H."/>
            <person name="Li Y."/>
            <person name="Xu H."/>
            <person name="Wei S."/>
            <person name="He X."/>
            <person name="Fang L."/>
            <person name="Zhang Z."/>
            <person name="Zhang Y."/>
            <person name="Huang X."/>
            <person name="Su Z."/>
            <person name="Tong W."/>
            <person name="Li J."/>
            <person name="Tong Z."/>
            <person name="Li S."/>
            <person name="Ye J."/>
            <person name="Wang L."/>
            <person name="Fang L."/>
            <person name="Lei T."/>
            <person name="Chen C."/>
            <person name="Chen H."/>
            <person name="Xu Z."/>
            <person name="Li H."/>
            <person name="Huang H."/>
            <person name="Zhang F."/>
            <person name="Xu H."/>
            <person name="Li N."/>
            <person name="Zhao C."/>
            <person name="Li S."/>
            <person name="Dong L."/>
            <person name="Huang Y."/>
            <person name="Li L."/>
            <person name="Xi Y."/>
            <person name="Qi Q."/>
            <person name="Li W."/>
            <person name="Zhang B."/>
            <person name="Hu W."/>
            <person name="Zhang Y."/>
            <person name="Tian X."/>
            <person name="Jiao Y."/>
            <person name="Liang X."/>
            <person name="Jin J."/>
            <person name="Gao L."/>
            <person name="Zheng W."/>
            <person name="Hao B."/>
            <person name="Liu S."/>
            <person name="Wang W."/>
            <person name="Yuan L."/>
            <person name="Cao M."/>
            <person name="McDermott J."/>
            <person name="Samudrala R."/>
            <person name="Wang J."/>
            <person name="Wong G.K."/>
            <person name="Yang H."/>
        </authorList>
    </citation>
    <scope>NUCLEOTIDE SEQUENCE [LARGE SCALE GENOMIC DNA]</scope>
    <source>
        <strain evidence="3">cv. 93-11</strain>
    </source>
</reference>
<dbReference type="Proteomes" id="UP000007015">
    <property type="component" value="Chromosome 8"/>
</dbReference>